<organism evidence="1 2">
    <name type="scientific">Trichonephila clavata</name>
    <name type="common">Joro spider</name>
    <name type="synonym">Nephila clavata</name>
    <dbReference type="NCBI Taxonomy" id="2740835"/>
    <lineage>
        <taxon>Eukaryota</taxon>
        <taxon>Metazoa</taxon>
        <taxon>Ecdysozoa</taxon>
        <taxon>Arthropoda</taxon>
        <taxon>Chelicerata</taxon>
        <taxon>Arachnida</taxon>
        <taxon>Araneae</taxon>
        <taxon>Araneomorphae</taxon>
        <taxon>Entelegynae</taxon>
        <taxon>Araneoidea</taxon>
        <taxon>Nephilidae</taxon>
        <taxon>Trichonephila</taxon>
    </lineage>
</organism>
<accession>A0A8X6H0U9</accession>
<keyword evidence="2" id="KW-1185">Reference proteome</keyword>
<name>A0A8X6H0U9_TRICU</name>
<dbReference type="Proteomes" id="UP000887116">
    <property type="component" value="Unassembled WGS sequence"/>
</dbReference>
<reference evidence="1" key="1">
    <citation type="submission" date="2020-07" db="EMBL/GenBank/DDBJ databases">
        <title>Multicomponent nature underlies the extraordinary mechanical properties of spider dragline silk.</title>
        <authorList>
            <person name="Kono N."/>
            <person name="Nakamura H."/>
            <person name="Mori M."/>
            <person name="Yoshida Y."/>
            <person name="Ohtoshi R."/>
            <person name="Malay A.D."/>
            <person name="Moran D.A.P."/>
            <person name="Tomita M."/>
            <person name="Numata K."/>
            <person name="Arakawa K."/>
        </authorList>
    </citation>
    <scope>NUCLEOTIDE SEQUENCE</scope>
</reference>
<comment type="caution">
    <text evidence="1">The sequence shown here is derived from an EMBL/GenBank/DDBJ whole genome shotgun (WGS) entry which is preliminary data.</text>
</comment>
<dbReference type="EMBL" id="BMAO01017053">
    <property type="protein sequence ID" value="GFR12995.1"/>
    <property type="molecule type" value="Genomic_DNA"/>
</dbReference>
<protein>
    <submittedName>
        <fullName evidence="1">Uncharacterized protein</fullName>
    </submittedName>
</protein>
<evidence type="ECO:0000313" key="2">
    <source>
        <dbReference type="Proteomes" id="UP000887116"/>
    </source>
</evidence>
<proteinExistence type="predicted"/>
<dbReference type="AlphaFoldDB" id="A0A8X6H0U9"/>
<sequence length="83" mass="9939">MRIAEINTIPMIEPQARLPIELVWLRNQAPFNGVFVGLFFIQHIILRMPGNYVLPEEISLLRTQYRCGIRWWMVFFYSVKMPK</sequence>
<evidence type="ECO:0000313" key="1">
    <source>
        <dbReference type="EMBL" id="GFR12995.1"/>
    </source>
</evidence>
<gene>
    <name evidence="1" type="ORF">TNCT_6171</name>
</gene>